<sequence length="28" mass="2925">DSSLWIMVGQFGPEHPDLAQGQLAASGL</sequence>
<evidence type="ECO:0000313" key="1">
    <source>
        <dbReference type="EMBL" id="VDM94317.1"/>
    </source>
</evidence>
<proteinExistence type="predicted"/>
<dbReference type="AlphaFoldDB" id="A0A182ER25"/>
<protein>
    <submittedName>
        <fullName evidence="3">Transposase</fullName>
    </submittedName>
</protein>
<dbReference type="Proteomes" id="UP000271087">
    <property type="component" value="Unassembled WGS sequence"/>
</dbReference>
<name>A0A182ER25_ONCOC</name>
<keyword evidence="2" id="KW-1185">Reference proteome</keyword>
<reference evidence="3" key="1">
    <citation type="submission" date="2016-06" db="UniProtKB">
        <authorList>
            <consortium name="WormBaseParasite"/>
        </authorList>
    </citation>
    <scope>IDENTIFICATION</scope>
</reference>
<accession>A0A182ER25</accession>
<evidence type="ECO:0000313" key="3">
    <source>
        <dbReference type="WBParaSite" id="nOo.2.0.1.t10590-RA"/>
    </source>
</evidence>
<dbReference type="WBParaSite" id="nOo.2.0.1.t10590-RA">
    <property type="protein sequence ID" value="nOo.2.0.1.t10590-RA"/>
    <property type="gene ID" value="nOo.2.0.1.g10590"/>
</dbReference>
<organism evidence="3">
    <name type="scientific">Onchocerca ochengi</name>
    <name type="common">Filarial nematode worm</name>
    <dbReference type="NCBI Taxonomy" id="42157"/>
    <lineage>
        <taxon>Eukaryota</taxon>
        <taxon>Metazoa</taxon>
        <taxon>Ecdysozoa</taxon>
        <taxon>Nematoda</taxon>
        <taxon>Chromadorea</taxon>
        <taxon>Rhabditida</taxon>
        <taxon>Spirurina</taxon>
        <taxon>Spiruromorpha</taxon>
        <taxon>Filarioidea</taxon>
        <taxon>Onchocercidae</taxon>
        <taxon>Onchocerca</taxon>
    </lineage>
</organism>
<gene>
    <name evidence="1" type="ORF">NOO_LOCUS10590</name>
</gene>
<dbReference type="EMBL" id="UYRW01006237">
    <property type="protein sequence ID" value="VDM94317.1"/>
    <property type="molecule type" value="Genomic_DNA"/>
</dbReference>
<reference evidence="1 2" key="2">
    <citation type="submission" date="2018-08" db="EMBL/GenBank/DDBJ databases">
        <authorList>
            <person name="Laetsch R D."/>
            <person name="Stevens L."/>
            <person name="Kumar S."/>
            <person name="Blaxter L. M."/>
        </authorList>
    </citation>
    <scope>NUCLEOTIDE SEQUENCE [LARGE SCALE GENOMIC DNA]</scope>
</reference>
<evidence type="ECO:0000313" key="2">
    <source>
        <dbReference type="Proteomes" id="UP000271087"/>
    </source>
</evidence>